<protein>
    <submittedName>
        <fullName evidence="2">FLYWCH-type domain-containing protein</fullName>
    </submittedName>
</protein>
<evidence type="ECO:0000313" key="2">
    <source>
        <dbReference type="WBParaSite" id="PSAMB.scaffold627size45268.g7540.t1"/>
    </source>
</evidence>
<accession>A0A914X3H6</accession>
<name>A0A914X3H6_9BILA</name>
<proteinExistence type="predicted"/>
<dbReference type="Proteomes" id="UP000887566">
    <property type="component" value="Unplaced"/>
</dbReference>
<organism evidence="1 2">
    <name type="scientific">Plectus sambesii</name>
    <dbReference type="NCBI Taxonomy" id="2011161"/>
    <lineage>
        <taxon>Eukaryota</taxon>
        <taxon>Metazoa</taxon>
        <taxon>Ecdysozoa</taxon>
        <taxon>Nematoda</taxon>
        <taxon>Chromadorea</taxon>
        <taxon>Plectida</taxon>
        <taxon>Plectina</taxon>
        <taxon>Plectoidea</taxon>
        <taxon>Plectidae</taxon>
        <taxon>Plectus</taxon>
    </lineage>
</organism>
<evidence type="ECO:0000313" key="1">
    <source>
        <dbReference type="Proteomes" id="UP000887566"/>
    </source>
</evidence>
<keyword evidence="1" id="KW-1185">Reference proteome</keyword>
<dbReference type="AlphaFoldDB" id="A0A914X3H6"/>
<dbReference type="WBParaSite" id="PSAMB.scaffold627size45268.g7540.t1">
    <property type="protein sequence ID" value="PSAMB.scaffold627size45268.g7540.t1"/>
    <property type="gene ID" value="PSAMB.scaffold627size45268.g7540"/>
</dbReference>
<dbReference type="Gene3D" id="2.20.25.240">
    <property type="match status" value="1"/>
</dbReference>
<reference evidence="2" key="1">
    <citation type="submission" date="2022-11" db="UniProtKB">
        <authorList>
            <consortium name="WormBaseParasite"/>
        </authorList>
    </citation>
    <scope>IDENTIFICATION</scope>
</reference>
<sequence length="157" mass="18007">MEDCVEFVENYTNKGKAAAIFEGYAYIKDVNLSDGKERYKCIYRSCHGYIWIRNDRVLTMSNGSQLGRDHNHEVEPERIEARSRLGAFKWSVKDQSYVDVDALIASTRDCEPFVSNVMPSVDLLKRMGRRMKRKEFDSAVRADVLKVPTVNSLSSSK</sequence>